<name>A0ABY8R5S8_PARBF</name>
<dbReference type="Proteomes" id="UP001239169">
    <property type="component" value="Chromosome"/>
</dbReference>
<feature type="transmembrane region" description="Helical" evidence="1">
    <location>
        <begin position="57"/>
        <end position="76"/>
    </location>
</feature>
<organism evidence="2 3">
    <name type="scientific">Paraclostridium bifermentans</name>
    <name type="common">Clostridium bifermentans</name>
    <dbReference type="NCBI Taxonomy" id="1490"/>
    <lineage>
        <taxon>Bacteria</taxon>
        <taxon>Bacillati</taxon>
        <taxon>Bacillota</taxon>
        <taxon>Clostridia</taxon>
        <taxon>Peptostreptococcales</taxon>
        <taxon>Peptostreptococcaceae</taxon>
        <taxon>Paraclostridium</taxon>
    </lineage>
</organism>
<keyword evidence="1" id="KW-0472">Membrane</keyword>
<reference evidence="2 3" key="1">
    <citation type="submission" date="2023-04" db="EMBL/GenBank/DDBJ databases">
        <title>Bacteria Genome Submission.</title>
        <authorList>
            <person name="Isaac P."/>
        </authorList>
    </citation>
    <scope>NUCLEOTIDE SEQUENCE [LARGE SCALE GENOMIC DNA]</scope>
    <source>
        <strain evidence="2 3">SampleS7P1</strain>
    </source>
</reference>
<evidence type="ECO:0000256" key="1">
    <source>
        <dbReference type="SAM" id="Phobius"/>
    </source>
</evidence>
<gene>
    <name evidence="2" type="ORF">QJS64_07770</name>
</gene>
<feature type="transmembrane region" description="Helical" evidence="1">
    <location>
        <begin position="28"/>
        <end position="50"/>
    </location>
</feature>
<evidence type="ECO:0000313" key="3">
    <source>
        <dbReference type="Proteomes" id="UP001239169"/>
    </source>
</evidence>
<proteinExistence type="predicted"/>
<keyword evidence="1" id="KW-0812">Transmembrane</keyword>
<evidence type="ECO:0000313" key="2">
    <source>
        <dbReference type="EMBL" id="WGX76909.1"/>
    </source>
</evidence>
<protein>
    <submittedName>
        <fullName evidence="2">Uncharacterized protein</fullName>
    </submittedName>
</protein>
<accession>A0ABY8R5S8</accession>
<keyword evidence="1" id="KW-1133">Transmembrane helix</keyword>
<keyword evidence="3" id="KW-1185">Reference proteome</keyword>
<dbReference type="EMBL" id="CP124685">
    <property type="protein sequence ID" value="WGX76909.1"/>
    <property type="molecule type" value="Genomic_DNA"/>
</dbReference>
<sequence length="106" mass="12361">MMDMSLDNNEFNKKLIEDSVKSQEKLSIVNLLCTTLICSGPTGCLILRILDNETDKLLLTALCAIPTLIYMTWSWSSFFYNRKIDKELKELEELVDKYERKIYKGK</sequence>